<dbReference type="STRING" id="1460663.A0A177C1X3"/>
<keyword evidence="3" id="KW-1185">Reference proteome</keyword>
<dbReference type="OrthoDB" id="1263307at2759"/>
<dbReference type="InterPro" id="IPR000073">
    <property type="entry name" value="AB_hydrolase_1"/>
</dbReference>
<dbReference type="GO" id="GO:0016787">
    <property type="term" value="F:hydrolase activity"/>
    <property type="evidence" value="ECO:0007669"/>
    <property type="project" value="UniProtKB-KW"/>
</dbReference>
<dbReference type="Pfam" id="PF12697">
    <property type="entry name" value="Abhydrolase_6"/>
    <property type="match status" value="1"/>
</dbReference>
<dbReference type="EMBL" id="KV441558">
    <property type="protein sequence ID" value="OAG00818.1"/>
    <property type="molecule type" value="Genomic_DNA"/>
</dbReference>
<reference evidence="2 3" key="1">
    <citation type="submission" date="2016-05" db="EMBL/GenBank/DDBJ databases">
        <title>Comparative analysis of secretome profiles of manganese(II)-oxidizing ascomycete fungi.</title>
        <authorList>
            <consortium name="DOE Joint Genome Institute"/>
            <person name="Zeiner C.A."/>
            <person name="Purvine S.O."/>
            <person name="Zink E.M."/>
            <person name="Wu S."/>
            <person name="Pasa-Tolic L."/>
            <person name="Chaput D.L."/>
            <person name="Haridas S."/>
            <person name="Grigoriev I.V."/>
            <person name="Santelli C.M."/>
            <person name="Hansel C.M."/>
        </authorList>
    </citation>
    <scope>NUCLEOTIDE SEQUENCE [LARGE SCALE GENOMIC DNA]</scope>
    <source>
        <strain evidence="2 3">AP3s5-JAC2a</strain>
    </source>
</reference>
<dbReference type="GeneID" id="28762795"/>
<dbReference type="InterPro" id="IPR052897">
    <property type="entry name" value="Sec-Metab_Biosynth_Hydrolase"/>
</dbReference>
<feature type="domain" description="AB hydrolase-1" evidence="1">
    <location>
        <begin position="10"/>
        <end position="244"/>
    </location>
</feature>
<accession>A0A177C1X3</accession>
<dbReference type="SUPFAM" id="SSF53474">
    <property type="entry name" value="alpha/beta-Hydrolases"/>
    <property type="match status" value="1"/>
</dbReference>
<gene>
    <name evidence="2" type="ORF">CC84DRAFT_1168049</name>
</gene>
<organism evidence="2 3">
    <name type="scientific">Paraphaeosphaeria sporulosa</name>
    <dbReference type="NCBI Taxonomy" id="1460663"/>
    <lineage>
        <taxon>Eukaryota</taxon>
        <taxon>Fungi</taxon>
        <taxon>Dikarya</taxon>
        <taxon>Ascomycota</taxon>
        <taxon>Pezizomycotina</taxon>
        <taxon>Dothideomycetes</taxon>
        <taxon>Pleosporomycetidae</taxon>
        <taxon>Pleosporales</taxon>
        <taxon>Massarineae</taxon>
        <taxon>Didymosphaeriaceae</taxon>
        <taxon>Paraphaeosphaeria</taxon>
    </lineage>
</organism>
<protein>
    <submittedName>
        <fullName evidence="2">Alpha/beta-hydrolase</fullName>
    </submittedName>
</protein>
<keyword evidence="2" id="KW-0378">Hydrolase</keyword>
<sequence length="255" mass="27930">MSLTKSKPTILFVPGAWHLPSCYDLVSAPLSAAGYSTVSVALPSNSHNPVPSFEPDISAIRAALAPLVEAGKDVVVVAHSYGSVPANEAIKGLTRREREARGEQGGVVHYVFLSAFITPVGVSLMDALQNKDLPWFIVQEDKTLVRPDNPREIFYGDLSDDEAKKWEERLVPFSYQCYFGKTEFAAYREVESTFVFCTEDRAIPIQVQEGMVAAAEQQRAKFGRVVLEGSSHSPMLSRPGEVVEVIKRVSEGLGV</sequence>
<dbReference type="Proteomes" id="UP000077069">
    <property type="component" value="Unassembled WGS sequence"/>
</dbReference>
<dbReference type="InParanoid" id="A0A177C1X3"/>
<dbReference type="InterPro" id="IPR029058">
    <property type="entry name" value="AB_hydrolase_fold"/>
</dbReference>
<proteinExistence type="predicted"/>
<evidence type="ECO:0000313" key="3">
    <source>
        <dbReference type="Proteomes" id="UP000077069"/>
    </source>
</evidence>
<dbReference type="RefSeq" id="XP_018031183.1">
    <property type="nucleotide sequence ID" value="XM_018179309.1"/>
</dbReference>
<evidence type="ECO:0000313" key="2">
    <source>
        <dbReference type="EMBL" id="OAG00818.1"/>
    </source>
</evidence>
<name>A0A177C1X3_9PLEO</name>
<evidence type="ECO:0000259" key="1">
    <source>
        <dbReference type="Pfam" id="PF12697"/>
    </source>
</evidence>
<dbReference type="AlphaFoldDB" id="A0A177C1X3"/>
<dbReference type="PANTHER" id="PTHR37017:SF13">
    <property type="entry name" value="AB HYDROLASE-1 DOMAIN-CONTAINING PROTEIN"/>
    <property type="match status" value="1"/>
</dbReference>
<dbReference type="Gene3D" id="3.40.50.1820">
    <property type="entry name" value="alpha/beta hydrolase"/>
    <property type="match status" value="1"/>
</dbReference>
<dbReference type="PANTHER" id="PTHR37017">
    <property type="entry name" value="AB HYDROLASE-1 DOMAIN-CONTAINING PROTEIN-RELATED"/>
    <property type="match status" value="1"/>
</dbReference>